<reference evidence="4" key="1">
    <citation type="submission" date="2022-03" db="EMBL/GenBank/DDBJ databases">
        <authorList>
            <person name="Martin H S."/>
        </authorList>
    </citation>
    <scope>NUCLEOTIDE SEQUENCE</scope>
</reference>
<dbReference type="SUPFAM" id="SSF53474">
    <property type="entry name" value="alpha/beta-Hydrolases"/>
    <property type="match status" value="1"/>
</dbReference>
<feature type="domain" description="Phosphatidylserine Lipase ABHD16 N-terminal" evidence="3">
    <location>
        <begin position="10"/>
        <end position="57"/>
    </location>
</feature>
<dbReference type="InterPro" id="IPR054518">
    <property type="entry name" value="ABHD16_N"/>
</dbReference>
<dbReference type="EMBL" id="OW152813">
    <property type="protein sequence ID" value="CAH2034996.1"/>
    <property type="molecule type" value="Genomic_DNA"/>
</dbReference>
<dbReference type="Proteomes" id="UP000837857">
    <property type="component" value="Chromosome 1"/>
</dbReference>
<dbReference type="InterPro" id="IPR000073">
    <property type="entry name" value="AB_hydrolase_1"/>
</dbReference>
<evidence type="ECO:0000256" key="1">
    <source>
        <dbReference type="SAM" id="Phobius"/>
    </source>
</evidence>
<dbReference type="Pfam" id="PF22990">
    <property type="entry name" value="ABHD16_N"/>
    <property type="match status" value="1"/>
</dbReference>
<feature type="domain" description="AB hydrolase-1" evidence="2">
    <location>
        <begin position="175"/>
        <end position="297"/>
    </location>
</feature>
<keyword evidence="5" id="KW-1185">Reference proteome</keyword>
<dbReference type="Gene3D" id="3.40.50.1820">
    <property type="entry name" value="alpha/beta hydrolase"/>
    <property type="match status" value="1"/>
</dbReference>
<evidence type="ECO:0000313" key="5">
    <source>
        <dbReference type="Proteomes" id="UP000837857"/>
    </source>
</evidence>
<evidence type="ECO:0000259" key="3">
    <source>
        <dbReference type="Pfam" id="PF22990"/>
    </source>
</evidence>
<organism evidence="4 5">
    <name type="scientific">Iphiclides podalirius</name>
    <name type="common">scarce swallowtail</name>
    <dbReference type="NCBI Taxonomy" id="110791"/>
    <lineage>
        <taxon>Eukaryota</taxon>
        <taxon>Metazoa</taxon>
        <taxon>Ecdysozoa</taxon>
        <taxon>Arthropoda</taxon>
        <taxon>Hexapoda</taxon>
        <taxon>Insecta</taxon>
        <taxon>Pterygota</taxon>
        <taxon>Neoptera</taxon>
        <taxon>Endopterygota</taxon>
        <taxon>Lepidoptera</taxon>
        <taxon>Glossata</taxon>
        <taxon>Ditrysia</taxon>
        <taxon>Papilionoidea</taxon>
        <taxon>Papilionidae</taxon>
        <taxon>Papilioninae</taxon>
        <taxon>Iphiclides</taxon>
    </lineage>
</organism>
<feature type="transmembrane region" description="Helical" evidence="1">
    <location>
        <begin position="102"/>
        <end position="124"/>
    </location>
</feature>
<evidence type="ECO:0008006" key="6">
    <source>
        <dbReference type="Google" id="ProtNLM"/>
    </source>
</evidence>
<proteinExistence type="predicted"/>
<dbReference type="Pfam" id="PF00561">
    <property type="entry name" value="Abhydrolase_1"/>
    <property type="match status" value="1"/>
</dbReference>
<keyword evidence="1" id="KW-0812">Transmembrane</keyword>
<protein>
    <recommendedName>
        <fullName evidence="6">AB hydrolase-1 domain-containing protein</fullName>
    </recommendedName>
</protein>
<keyword evidence="1" id="KW-0472">Membrane</keyword>
<keyword evidence="1" id="KW-1133">Transmembrane helix</keyword>
<evidence type="ECO:0000313" key="4">
    <source>
        <dbReference type="EMBL" id="CAH2034996.1"/>
    </source>
</evidence>
<evidence type="ECO:0000259" key="2">
    <source>
        <dbReference type="Pfam" id="PF00561"/>
    </source>
</evidence>
<gene>
    <name evidence="4" type="ORF">IPOD504_LOCUS372</name>
</gene>
<sequence length="426" mass="48256">MITCSPKNPYRKHGDGPCDVFYQPRSLEKWGDVVIKMVCTFSKLGFYTSPFISLRKYDFEFYKWPVSYSLPSHKRNIWLDTNPFKQCANSELSTIRRTTLQLLAYAAVHTFGMVLIYPGILHLIQNSLWNVLVMGRAQLVENYNGKRAKLQTADGNAIDTMFVDNRQSSNRGNILVICCEGNSGFYEIGIMPTPIKAGFSALGWNHPGFAGSTGKPFPSQEQNAIDVVMQYAINKLGFRVKDIVLFGWSIGGYTATWAAVNYPEVKALVLDATFDDLLPIAANQMPSSWALLVKEVIRSYADLNIAQMIRKYHGPVQLIRRTKDEVICLRPGVLKTNRGNSLLIKLIEARYPDLSSEEFALLETYVCLISTQRSAFLKRSDIGESDRKVLRLIDKHMHDFVSMHCTPLPEDKFIRVMDAILAEEEK</sequence>
<dbReference type="PANTHER" id="PTHR12277:SF72">
    <property type="entry name" value="BAT5L PROTEIN"/>
    <property type="match status" value="1"/>
</dbReference>
<accession>A0ABN8HQ67</accession>
<name>A0ABN8HQ67_9NEOP</name>
<feature type="non-terminal residue" evidence="4">
    <location>
        <position position="1"/>
    </location>
</feature>
<dbReference type="InterPro" id="IPR029058">
    <property type="entry name" value="AB_hydrolase_fold"/>
</dbReference>
<dbReference type="PANTHER" id="PTHR12277">
    <property type="entry name" value="ALPHA/BETA HYDROLASE DOMAIN-CONTAINING PROTEIN"/>
    <property type="match status" value="1"/>
</dbReference>